<dbReference type="InterPro" id="IPR005720">
    <property type="entry name" value="Dihydroorotate_DH_cat"/>
</dbReference>
<gene>
    <name evidence="14" type="ORF">ACFQ4P_03945</name>
</gene>
<dbReference type="EC" id="1.3.98.1" evidence="7"/>
<dbReference type="Pfam" id="PF01180">
    <property type="entry name" value="DHO_dh"/>
    <property type="match status" value="1"/>
</dbReference>
<evidence type="ECO:0000256" key="2">
    <source>
        <dbReference type="ARBA" id="ARBA00001917"/>
    </source>
</evidence>
<reference evidence="15" key="1">
    <citation type="journal article" date="2019" name="Int. J. Syst. Evol. Microbiol.">
        <title>The Global Catalogue of Microorganisms (GCM) 10K type strain sequencing project: providing services to taxonomists for standard genome sequencing and annotation.</title>
        <authorList>
            <consortium name="The Broad Institute Genomics Platform"/>
            <consortium name="The Broad Institute Genome Sequencing Center for Infectious Disease"/>
            <person name="Wu L."/>
            <person name="Ma J."/>
        </authorList>
    </citation>
    <scope>NUCLEOTIDE SEQUENCE [LARGE SCALE GENOMIC DNA]</scope>
    <source>
        <strain evidence="15">CCM 8980</strain>
    </source>
</reference>
<name>A0ABW4CHN3_9LACO</name>
<accession>A0ABW4CHN3</accession>
<dbReference type="RefSeq" id="WP_125696067.1">
    <property type="nucleotide sequence ID" value="NZ_BOLR01000021.1"/>
</dbReference>
<evidence type="ECO:0000256" key="9">
    <source>
        <dbReference type="ARBA" id="ARBA00022630"/>
    </source>
</evidence>
<dbReference type="InterPro" id="IPR033886">
    <property type="entry name" value="DHOD_1A"/>
</dbReference>
<evidence type="ECO:0000259" key="13">
    <source>
        <dbReference type="Pfam" id="PF01180"/>
    </source>
</evidence>
<proteinExistence type="inferred from homology"/>
<dbReference type="CDD" id="cd04741">
    <property type="entry name" value="DHOD_1A_like"/>
    <property type="match status" value="1"/>
</dbReference>
<dbReference type="PROSITE" id="PS00912">
    <property type="entry name" value="DHODEHASE_2"/>
    <property type="match status" value="1"/>
</dbReference>
<dbReference type="InterPro" id="IPR001295">
    <property type="entry name" value="Dihydroorotate_DH_CS"/>
</dbReference>
<evidence type="ECO:0000256" key="8">
    <source>
        <dbReference type="ARBA" id="ARBA00022490"/>
    </source>
</evidence>
<evidence type="ECO:0000256" key="7">
    <source>
        <dbReference type="ARBA" id="ARBA00011911"/>
    </source>
</evidence>
<keyword evidence="8" id="KW-0963">Cytoplasm</keyword>
<dbReference type="Gene3D" id="2.30.26.10">
    <property type="entry name" value="Dihydroorotate Dehydrogenase A, chain A, domain 2"/>
    <property type="match status" value="1"/>
</dbReference>
<evidence type="ECO:0000256" key="10">
    <source>
        <dbReference type="ARBA" id="ARBA00022643"/>
    </source>
</evidence>
<comment type="subunit">
    <text evidence="6">Homodimer.</text>
</comment>
<evidence type="ECO:0000256" key="4">
    <source>
        <dbReference type="ARBA" id="ARBA00004725"/>
    </source>
</evidence>
<keyword evidence="10" id="KW-0288">FMN</keyword>
<evidence type="ECO:0000313" key="15">
    <source>
        <dbReference type="Proteomes" id="UP001597196"/>
    </source>
</evidence>
<sequence length="313" mass="33577">MVNLHTTIGSFGFDNVLMNASGVRCMTAADLDKLADTVAGTLITKSGTPEARTGNPSPRAAGLPFGSINSMGLPNLGIDYYIDYVEKFQEKHPDKPIFLSVAGLGPDDYHVIAKKIQASNFTGPTEFNLSCPNVPGKPQIAYDIPTTRRILDDMFSFFTKPAGIKLPPYFDLTQFDDMAAVLNDYPLTFINSMNSIGNGMAIDPETDTTLIKPKGGFGGIGGTYAKPIALANVRAFRLRLRPEIAIIGTGGVTSGRDVYDLILCGASMVQLGTVLGIEGLGVFQRLTEELSAEMAKKGYTSISDFQGKLKTLD</sequence>
<dbReference type="EMBL" id="JBHTOC010000005">
    <property type="protein sequence ID" value="MFD1429401.1"/>
    <property type="molecule type" value="Genomic_DNA"/>
</dbReference>
<comment type="catalytic activity">
    <reaction evidence="1">
        <text>(S)-dihydroorotate + fumarate = orotate + succinate</text>
        <dbReference type="Rhea" id="RHEA:30059"/>
        <dbReference type="ChEBI" id="CHEBI:29806"/>
        <dbReference type="ChEBI" id="CHEBI:30031"/>
        <dbReference type="ChEBI" id="CHEBI:30839"/>
        <dbReference type="ChEBI" id="CHEBI:30864"/>
        <dbReference type="EC" id="1.3.98.1"/>
    </reaction>
</comment>
<evidence type="ECO:0000256" key="6">
    <source>
        <dbReference type="ARBA" id="ARBA00011738"/>
    </source>
</evidence>
<keyword evidence="15" id="KW-1185">Reference proteome</keyword>
<dbReference type="SUPFAM" id="SSF51395">
    <property type="entry name" value="FMN-linked oxidoreductases"/>
    <property type="match status" value="1"/>
</dbReference>
<evidence type="ECO:0000256" key="3">
    <source>
        <dbReference type="ARBA" id="ARBA00004496"/>
    </source>
</evidence>
<dbReference type="InterPro" id="IPR012135">
    <property type="entry name" value="Dihydroorotate_DH_1_2"/>
</dbReference>
<dbReference type="GO" id="GO:1990663">
    <property type="term" value="F:dihydroorotate dehydrogenase (fumarate) activity"/>
    <property type="evidence" value="ECO:0007669"/>
    <property type="project" value="UniProtKB-EC"/>
</dbReference>
<dbReference type="PANTHER" id="PTHR48109:SF1">
    <property type="entry name" value="DIHYDROOROTATE DEHYDROGENASE (FUMARATE)"/>
    <property type="match status" value="1"/>
</dbReference>
<comment type="cofactor">
    <cofactor evidence="2">
        <name>FMN</name>
        <dbReference type="ChEBI" id="CHEBI:58210"/>
    </cofactor>
</comment>
<comment type="caution">
    <text evidence="14">The sequence shown here is derived from an EMBL/GenBank/DDBJ whole genome shotgun (WGS) entry which is preliminary data.</text>
</comment>
<protein>
    <recommendedName>
        <fullName evidence="7">dihydroorotate oxidase (fumarate)</fullName>
        <ecNumber evidence="7">1.3.98.1</ecNumber>
    </recommendedName>
</protein>
<organism evidence="14 15">
    <name type="scientific">Lacticaseibacillus mingshuiensis</name>
    <dbReference type="NCBI Taxonomy" id="2799574"/>
    <lineage>
        <taxon>Bacteria</taxon>
        <taxon>Bacillati</taxon>
        <taxon>Bacillota</taxon>
        <taxon>Bacilli</taxon>
        <taxon>Lactobacillales</taxon>
        <taxon>Lactobacillaceae</taxon>
        <taxon>Lacticaseibacillus</taxon>
    </lineage>
</organism>
<comment type="pathway">
    <text evidence="4">Pyrimidine metabolism; UMP biosynthesis via de novo pathway.</text>
</comment>
<comment type="similarity">
    <text evidence="5">Belongs to the dihydroorotate dehydrogenase family. Type 1 subfamily.</text>
</comment>
<dbReference type="PANTHER" id="PTHR48109">
    <property type="entry name" value="DIHYDROOROTATE DEHYDROGENASE (QUINONE), MITOCHONDRIAL-RELATED"/>
    <property type="match status" value="1"/>
</dbReference>
<feature type="domain" description="Dihydroorotate dehydrogenase catalytic" evidence="13">
    <location>
        <begin position="4"/>
        <end position="294"/>
    </location>
</feature>
<dbReference type="InterPro" id="IPR050074">
    <property type="entry name" value="DHO_dehydrogenase"/>
</dbReference>
<keyword evidence="12 14" id="KW-0560">Oxidoreductase</keyword>
<keyword evidence="9" id="KW-0285">Flavoprotein</keyword>
<dbReference type="InterPro" id="IPR013785">
    <property type="entry name" value="Aldolase_TIM"/>
</dbReference>
<comment type="subcellular location">
    <subcellularLocation>
        <location evidence="3">Cytoplasm</location>
    </subcellularLocation>
</comment>
<dbReference type="InterPro" id="IPR023359">
    <property type="entry name" value="Dihydro_DH_chainA_dom2"/>
</dbReference>
<dbReference type="NCBIfam" id="NF002702">
    <property type="entry name" value="PRK02506.1"/>
    <property type="match status" value="1"/>
</dbReference>
<evidence type="ECO:0000256" key="1">
    <source>
        <dbReference type="ARBA" id="ARBA00001694"/>
    </source>
</evidence>
<keyword evidence="11" id="KW-0665">Pyrimidine biosynthesis</keyword>
<evidence type="ECO:0000313" key="14">
    <source>
        <dbReference type="EMBL" id="MFD1429401.1"/>
    </source>
</evidence>
<evidence type="ECO:0000256" key="11">
    <source>
        <dbReference type="ARBA" id="ARBA00022975"/>
    </source>
</evidence>
<dbReference type="Gene3D" id="3.20.20.70">
    <property type="entry name" value="Aldolase class I"/>
    <property type="match status" value="1"/>
</dbReference>
<evidence type="ECO:0000256" key="12">
    <source>
        <dbReference type="ARBA" id="ARBA00023002"/>
    </source>
</evidence>
<dbReference type="Proteomes" id="UP001597196">
    <property type="component" value="Unassembled WGS sequence"/>
</dbReference>
<evidence type="ECO:0000256" key="5">
    <source>
        <dbReference type="ARBA" id="ARBA00008008"/>
    </source>
</evidence>
<dbReference type="PIRSF" id="PIRSF000164">
    <property type="entry name" value="DHO_oxidase"/>
    <property type="match status" value="1"/>
</dbReference>